<organism evidence="1 2">
    <name type="scientific">Prevotella jejuni</name>
    <dbReference type="NCBI Taxonomy" id="1177574"/>
    <lineage>
        <taxon>Bacteria</taxon>
        <taxon>Pseudomonadati</taxon>
        <taxon>Bacteroidota</taxon>
        <taxon>Bacteroidia</taxon>
        <taxon>Bacteroidales</taxon>
        <taxon>Prevotellaceae</taxon>
        <taxon>Prevotella</taxon>
    </lineage>
</organism>
<evidence type="ECO:0000313" key="1">
    <source>
        <dbReference type="EMBL" id="SNS19285.1"/>
    </source>
</evidence>
<dbReference type="AlphaFoldDB" id="A0A2K9HAU5"/>
<dbReference type="GeneID" id="94029698"/>
<dbReference type="EMBL" id="FZNZ01000067">
    <property type="protein sequence ID" value="SNS19285.1"/>
    <property type="molecule type" value="Genomic_DNA"/>
</dbReference>
<name>A0A2K9HAU5_9BACT</name>
<gene>
    <name evidence="1" type="ORF">SAMN06265364_1674</name>
</gene>
<comment type="caution">
    <text evidence="1">The sequence shown here is derived from an EMBL/GenBank/DDBJ whole genome shotgun (WGS) entry which is preliminary data.</text>
</comment>
<evidence type="ECO:0000313" key="2">
    <source>
        <dbReference type="Proteomes" id="UP000198427"/>
    </source>
</evidence>
<keyword evidence="2" id="KW-1185">Reference proteome</keyword>
<protein>
    <submittedName>
        <fullName evidence="1">Uncharacterized protein</fullName>
    </submittedName>
</protein>
<dbReference type="KEGG" id="pje:CRM71_09925"/>
<proteinExistence type="predicted"/>
<accession>A0A2K9HAU5</accession>
<dbReference type="RefSeq" id="WP_061450629.1">
    <property type="nucleotide sequence ID" value="NZ_CP023864.1"/>
</dbReference>
<sequence>MRLKVLPIFLPILIISLVSMDIMAKTEYDSIKIRIKQKMYEITIPKGYHLNSYSSIEEQEYVFSYPDSSCIYIGDFFYNRNESNIKLLGDSIYNLRYQNIPLVKETNAIIGKEIIPLRPDTLELMGVQNNQLIWKDIVMDNVNVGYYNVPILKVGIFNRALFSVKKISCD</sequence>
<reference evidence="1 2" key="1">
    <citation type="submission" date="2017-06" db="EMBL/GenBank/DDBJ databases">
        <authorList>
            <person name="Varghese N."/>
            <person name="Submissions S."/>
        </authorList>
    </citation>
    <scope>NUCLEOTIDE SEQUENCE [LARGE SCALE GENOMIC DNA]</scope>
    <source>
        <strain evidence="1 2">DSM 26989</strain>
    </source>
</reference>
<dbReference type="Proteomes" id="UP000198427">
    <property type="component" value="Unassembled WGS sequence"/>
</dbReference>
<dbReference type="OrthoDB" id="1096918at2"/>